<feature type="domain" description="Glutaredoxin" evidence="1">
    <location>
        <begin position="2"/>
        <end position="31"/>
    </location>
</feature>
<sequence length="67" mass="7654">MIKIYGKENCGKCKSLKAKLENDGIEFEYIEDIKTLMTVASKARIMSAPVVEKDGNFYTMEKFLEVL</sequence>
<evidence type="ECO:0000313" key="3">
    <source>
        <dbReference type="Proteomes" id="UP000515913"/>
    </source>
</evidence>
<dbReference type="InterPro" id="IPR036249">
    <property type="entry name" value="Thioredoxin-like_sf"/>
</dbReference>
<gene>
    <name evidence="2" type="ORF">H9Q81_09985</name>
</gene>
<evidence type="ECO:0000313" key="2">
    <source>
        <dbReference type="EMBL" id="QNM15222.1"/>
    </source>
</evidence>
<dbReference type="EMBL" id="CP060637">
    <property type="protein sequence ID" value="QNM15222.1"/>
    <property type="molecule type" value="Genomic_DNA"/>
</dbReference>
<name>A0A7G9GWP0_9FUSO</name>
<dbReference type="RefSeq" id="WP_101473666.1">
    <property type="nucleotide sequence ID" value="NZ_CP060637.1"/>
</dbReference>
<dbReference type="Proteomes" id="UP000515913">
    <property type="component" value="Chromosome"/>
</dbReference>
<evidence type="ECO:0000259" key="1">
    <source>
        <dbReference type="Pfam" id="PF00462"/>
    </source>
</evidence>
<protein>
    <submittedName>
        <fullName evidence="2">Glutaredoxin family protein</fullName>
    </submittedName>
</protein>
<proteinExistence type="predicted"/>
<dbReference type="AlphaFoldDB" id="A0A7G9GWP0"/>
<dbReference type="Pfam" id="PF00462">
    <property type="entry name" value="Glutaredoxin"/>
    <property type="match status" value="1"/>
</dbReference>
<dbReference type="InterPro" id="IPR002109">
    <property type="entry name" value="Glutaredoxin"/>
</dbReference>
<dbReference type="SUPFAM" id="SSF52833">
    <property type="entry name" value="Thioredoxin-like"/>
    <property type="match status" value="1"/>
</dbReference>
<dbReference type="Gene3D" id="3.40.30.10">
    <property type="entry name" value="Glutaredoxin"/>
    <property type="match status" value="1"/>
</dbReference>
<organism evidence="2 3">
    <name type="scientific">Fusobacterium hominis</name>
    <dbReference type="NCBI Taxonomy" id="2764326"/>
    <lineage>
        <taxon>Bacteria</taxon>
        <taxon>Fusobacteriati</taxon>
        <taxon>Fusobacteriota</taxon>
        <taxon>Fusobacteriia</taxon>
        <taxon>Fusobacteriales</taxon>
        <taxon>Fusobacteriaceae</taxon>
        <taxon>Fusobacterium</taxon>
    </lineage>
</organism>
<reference evidence="2 3" key="1">
    <citation type="submission" date="2020-08" db="EMBL/GenBank/DDBJ databases">
        <authorList>
            <person name="Liu C."/>
            <person name="Sun Q."/>
        </authorList>
    </citation>
    <scope>NUCLEOTIDE SEQUENCE [LARGE SCALE GENOMIC DNA]</scope>
    <source>
        <strain evidence="2 3">NSJ-57</strain>
    </source>
</reference>
<dbReference type="KEGG" id="fho:H9Q81_09985"/>
<accession>A0A7G9GWP0</accession>
<keyword evidence="3" id="KW-1185">Reference proteome</keyword>